<dbReference type="AlphaFoldDB" id="A0A498KER1"/>
<accession>A0A498KER1</accession>
<proteinExistence type="predicted"/>
<comment type="caution">
    <text evidence="1">The sequence shown here is derived from an EMBL/GenBank/DDBJ whole genome shotgun (WGS) entry which is preliminary data.</text>
</comment>
<gene>
    <name evidence="1" type="ORF">DVH24_017928</name>
</gene>
<reference evidence="1 2" key="1">
    <citation type="submission" date="2018-10" db="EMBL/GenBank/DDBJ databases">
        <title>A high-quality apple genome assembly.</title>
        <authorList>
            <person name="Hu J."/>
        </authorList>
    </citation>
    <scope>NUCLEOTIDE SEQUENCE [LARGE SCALE GENOMIC DNA]</scope>
    <source>
        <strain evidence="2">cv. HFTH1</strain>
        <tissue evidence="1">Young leaf</tissue>
    </source>
</reference>
<dbReference type="EMBL" id="RDQH01000328">
    <property type="protein sequence ID" value="RXI05886.1"/>
    <property type="molecule type" value="Genomic_DNA"/>
</dbReference>
<organism evidence="1 2">
    <name type="scientific">Malus domestica</name>
    <name type="common">Apple</name>
    <name type="synonym">Pyrus malus</name>
    <dbReference type="NCBI Taxonomy" id="3750"/>
    <lineage>
        <taxon>Eukaryota</taxon>
        <taxon>Viridiplantae</taxon>
        <taxon>Streptophyta</taxon>
        <taxon>Embryophyta</taxon>
        <taxon>Tracheophyta</taxon>
        <taxon>Spermatophyta</taxon>
        <taxon>Magnoliopsida</taxon>
        <taxon>eudicotyledons</taxon>
        <taxon>Gunneridae</taxon>
        <taxon>Pentapetalae</taxon>
        <taxon>rosids</taxon>
        <taxon>fabids</taxon>
        <taxon>Rosales</taxon>
        <taxon>Rosaceae</taxon>
        <taxon>Amygdaloideae</taxon>
        <taxon>Maleae</taxon>
        <taxon>Malus</taxon>
    </lineage>
</organism>
<keyword evidence="2" id="KW-1185">Reference proteome</keyword>
<evidence type="ECO:0000313" key="1">
    <source>
        <dbReference type="EMBL" id="RXI05886.1"/>
    </source>
</evidence>
<dbReference type="Proteomes" id="UP000290289">
    <property type="component" value="Chromosome 2"/>
</dbReference>
<name>A0A498KER1_MALDO</name>
<evidence type="ECO:0000313" key="2">
    <source>
        <dbReference type="Proteomes" id="UP000290289"/>
    </source>
</evidence>
<protein>
    <submittedName>
        <fullName evidence="1">Uncharacterized protein</fullName>
    </submittedName>
</protein>
<sequence>MRENRLRWFNGRLGTKPVHLELEAFGLARQMQPHDEIPNSVTFTNLRPARLGSRRLRKEIHAVTVRMGSASDYVCL</sequence>